<gene>
    <name evidence="1" type="ORF">CCAX7_35980</name>
</gene>
<dbReference type="AlphaFoldDB" id="A0A402D776"/>
<evidence type="ECO:0000313" key="1">
    <source>
        <dbReference type="EMBL" id="BDI31547.1"/>
    </source>
</evidence>
<dbReference type="EMBL" id="AP025739">
    <property type="protein sequence ID" value="BDI31547.1"/>
    <property type="molecule type" value="Genomic_DNA"/>
</dbReference>
<protein>
    <submittedName>
        <fullName evidence="1">Uncharacterized protein</fullName>
    </submittedName>
</protein>
<organism evidence="1 2">
    <name type="scientific">Capsulimonas corticalis</name>
    <dbReference type="NCBI Taxonomy" id="2219043"/>
    <lineage>
        <taxon>Bacteria</taxon>
        <taxon>Bacillati</taxon>
        <taxon>Armatimonadota</taxon>
        <taxon>Armatimonadia</taxon>
        <taxon>Capsulimonadales</taxon>
        <taxon>Capsulimonadaceae</taxon>
        <taxon>Capsulimonas</taxon>
    </lineage>
</organism>
<name>A0A402D776_9BACT</name>
<evidence type="ECO:0000313" key="2">
    <source>
        <dbReference type="Proteomes" id="UP000287394"/>
    </source>
</evidence>
<sequence length="138" mass="15307">MLLAPLHSVSKQTSDQVALIFSKTTLDDILHPLLVLDESANICAFNQAYSSECGSTEVSIIADSLYDVHQGQWNIPEIHTLLHDVIVQGHHYAIVKVSSKFLGVDLKTLVFYARQIKRHDSTMILLSIEDATAYNEAA</sequence>
<reference evidence="1 2" key="1">
    <citation type="journal article" date="2019" name="Int. J. Syst. Evol. Microbiol.">
        <title>Capsulimonas corticalis gen. nov., sp. nov., an aerobic capsulated bacterium, of a novel bacterial order, Capsulimonadales ord. nov., of the class Armatimonadia of the phylum Armatimonadetes.</title>
        <authorList>
            <person name="Li J."/>
            <person name="Kudo C."/>
            <person name="Tonouchi A."/>
        </authorList>
    </citation>
    <scope>NUCLEOTIDE SEQUENCE [LARGE SCALE GENOMIC DNA]</scope>
    <source>
        <strain evidence="1 2">AX-7</strain>
    </source>
</reference>
<dbReference type="KEGG" id="ccot:CCAX7_35980"/>
<proteinExistence type="predicted"/>
<keyword evidence="2" id="KW-1185">Reference proteome</keyword>
<dbReference type="Proteomes" id="UP000287394">
    <property type="component" value="Chromosome"/>
</dbReference>
<accession>A0A402D776</accession>